<organism evidence="1 2">
    <name type="scientific">Nostoc flagelliforme FACHB-838</name>
    <dbReference type="NCBI Taxonomy" id="2692904"/>
    <lineage>
        <taxon>Bacteria</taxon>
        <taxon>Bacillati</taxon>
        <taxon>Cyanobacteriota</taxon>
        <taxon>Cyanophyceae</taxon>
        <taxon>Nostocales</taxon>
        <taxon>Nostocaceae</taxon>
        <taxon>Nostoc</taxon>
    </lineage>
</organism>
<keyword evidence="2" id="KW-1185">Reference proteome</keyword>
<accession>A0ABR8DS57</accession>
<gene>
    <name evidence="1" type="ORF">H6G97_21700</name>
</gene>
<protein>
    <submittedName>
        <fullName evidence="1">Uncharacterized protein</fullName>
    </submittedName>
</protein>
<evidence type="ECO:0000313" key="1">
    <source>
        <dbReference type="EMBL" id="MBD2532058.1"/>
    </source>
</evidence>
<dbReference type="RefSeq" id="WP_190942717.1">
    <property type="nucleotide sequence ID" value="NZ_JACJSI010000048.1"/>
</dbReference>
<dbReference type="EMBL" id="JACJSI010000048">
    <property type="protein sequence ID" value="MBD2532058.1"/>
    <property type="molecule type" value="Genomic_DNA"/>
</dbReference>
<name>A0ABR8DS57_9NOSO</name>
<sequence length="50" mass="5787">MQKNYFITQITAKRIRSNNLASCCFPPIQMIKSRFNSKNFSGVCWAIAEE</sequence>
<evidence type="ECO:0000313" key="2">
    <source>
        <dbReference type="Proteomes" id="UP000623440"/>
    </source>
</evidence>
<proteinExistence type="predicted"/>
<reference evidence="1 2" key="1">
    <citation type="journal article" date="2020" name="ISME J.">
        <title>Comparative genomics reveals insights into cyanobacterial evolution and habitat adaptation.</title>
        <authorList>
            <person name="Chen M.Y."/>
            <person name="Teng W.K."/>
            <person name="Zhao L."/>
            <person name="Hu C.X."/>
            <person name="Zhou Y.K."/>
            <person name="Han B.P."/>
            <person name="Song L.R."/>
            <person name="Shu W.S."/>
        </authorList>
    </citation>
    <scope>NUCLEOTIDE SEQUENCE [LARGE SCALE GENOMIC DNA]</scope>
    <source>
        <strain evidence="1 2">FACHB-838</strain>
    </source>
</reference>
<comment type="caution">
    <text evidence="1">The sequence shown here is derived from an EMBL/GenBank/DDBJ whole genome shotgun (WGS) entry which is preliminary data.</text>
</comment>
<dbReference type="Proteomes" id="UP000623440">
    <property type="component" value="Unassembled WGS sequence"/>
</dbReference>